<dbReference type="EMBL" id="NDIQ01000001">
    <property type="protein sequence ID" value="PRT52820.1"/>
    <property type="molecule type" value="Genomic_DNA"/>
</dbReference>
<comment type="caution">
    <text evidence="7">The sequence shown here is derived from an EMBL/GenBank/DDBJ whole genome shotgun (WGS) entry which is preliminary data.</text>
</comment>
<dbReference type="STRING" id="45607.A0A2T0FCX9"/>
<dbReference type="OrthoDB" id="690928at2759"/>
<keyword evidence="2 5" id="KW-0812">Transmembrane</keyword>
<dbReference type="PANTHER" id="PTHR46346:SF1">
    <property type="entry name" value="PHOSPHATIDYLINOSITOL N-ACETYLGLUCOSAMINYLTRANSFERASE SUBUNIT P"/>
    <property type="match status" value="1"/>
</dbReference>
<feature type="transmembrane region" description="Helical" evidence="5">
    <location>
        <begin position="29"/>
        <end position="53"/>
    </location>
</feature>
<dbReference type="Pfam" id="PF08510">
    <property type="entry name" value="PIG-P"/>
    <property type="match status" value="1"/>
</dbReference>
<name>A0A2T0FCX9_9ASCO</name>
<keyword evidence="8" id="KW-1185">Reference proteome</keyword>
<evidence type="ECO:0000259" key="6">
    <source>
        <dbReference type="Pfam" id="PF08510"/>
    </source>
</evidence>
<evidence type="ECO:0000313" key="7">
    <source>
        <dbReference type="EMBL" id="PRT52820.1"/>
    </source>
</evidence>
<evidence type="ECO:0000313" key="8">
    <source>
        <dbReference type="Proteomes" id="UP000238350"/>
    </source>
</evidence>
<feature type="domain" description="PIG-P" evidence="6">
    <location>
        <begin position="24"/>
        <end position="135"/>
    </location>
</feature>
<dbReference type="GO" id="GO:0005783">
    <property type="term" value="C:endoplasmic reticulum"/>
    <property type="evidence" value="ECO:0007669"/>
    <property type="project" value="TreeGrafter"/>
</dbReference>
<dbReference type="InterPro" id="IPR052263">
    <property type="entry name" value="GPI_Anchor_Biosynth"/>
</dbReference>
<dbReference type="AlphaFoldDB" id="A0A2T0FCX9"/>
<keyword evidence="3 5" id="KW-1133">Transmembrane helix</keyword>
<comment type="subcellular location">
    <subcellularLocation>
        <location evidence="1">Membrane</location>
        <topology evidence="1">Multi-pass membrane protein</topology>
    </subcellularLocation>
</comment>
<reference evidence="7 8" key="1">
    <citation type="submission" date="2017-04" db="EMBL/GenBank/DDBJ databases">
        <title>Genome sequencing of [Candida] sorbophila.</title>
        <authorList>
            <person name="Ahn J.O."/>
        </authorList>
    </citation>
    <scope>NUCLEOTIDE SEQUENCE [LARGE SCALE GENOMIC DNA]</scope>
    <source>
        <strain evidence="7 8">DS02</strain>
    </source>
</reference>
<accession>A0A2T0FCX9</accession>
<dbReference type="Proteomes" id="UP000238350">
    <property type="component" value="Unassembled WGS sequence"/>
</dbReference>
<dbReference type="GeneID" id="36514189"/>
<evidence type="ECO:0000256" key="1">
    <source>
        <dbReference type="ARBA" id="ARBA00004141"/>
    </source>
</evidence>
<sequence length="139" mass="16088">MDIRDANDELAKQSHVTEEVPLSTEYFGFAYYLTASVVLIIYIIWAFTPQAWLESIQIYYYPSRWWALTVPAFVLVLLMYIYVALTSYNIEVLTFDPIRPETITDLDAKIDGDYLFAHSAAVRDLPLDKVCQVLYSDIK</sequence>
<keyword evidence="4 5" id="KW-0472">Membrane</keyword>
<gene>
    <name evidence="7" type="ORF">B9G98_00440</name>
</gene>
<evidence type="ECO:0000256" key="4">
    <source>
        <dbReference type="ARBA" id="ARBA00023136"/>
    </source>
</evidence>
<proteinExistence type="predicted"/>
<dbReference type="InterPro" id="IPR013717">
    <property type="entry name" value="PIG-P"/>
</dbReference>
<dbReference type="GO" id="GO:0016020">
    <property type="term" value="C:membrane"/>
    <property type="evidence" value="ECO:0007669"/>
    <property type="project" value="UniProtKB-SubCell"/>
</dbReference>
<evidence type="ECO:0000256" key="5">
    <source>
        <dbReference type="SAM" id="Phobius"/>
    </source>
</evidence>
<evidence type="ECO:0000256" key="3">
    <source>
        <dbReference type="ARBA" id="ARBA00022989"/>
    </source>
</evidence>
<evidence type="ECO:0000256" key="2">
    <source>
        <dbReference type="ARBA" id="ARBA00022692"/>
    </source>
</evidence>
<feature type="transmembrane region" description="Helical" evidence="5">
    <location>
        <begin position="65"/>
        <end position="85"/>
    </location>
</feature>
<protein>
    <submittedName>
        <fullName evidence="7">Meiotically up-regulated gene 84 protein</fullName>
    </submittedName>
</protein>
<dbReference type="GO" id="GO:0006506">
    <property type="term" value="P:GPI anchor biosynthetic process"/>
    <property type="evidence" value="ECO:0007669"/>
    <property type="project" value="TreeGrafter"/>
</dbReference>
<dbReference type="PANTHER" id="PTHR46346">
    <property type="entry name" value="PHOSPHATIDYLINOSITOL N-ACETYLGLUCOSAMINYLTRANSFERASE SUBUNIT P"/>
    <property type="match status" value="1"/>
</dbReference>
<organism evidence="7 8">
    <name type="scientific">Wickerhamiella sorbophila</name>
    <dbReference type="NCBI Taxonomy" id="45607"/>
    <lineage>
        <taxon>Eukaryota</taxon>
        <taxon>Fungi</taxon>
        <taxon>Dikarya</taxon>
        <taxon>Ascomycota</taxon>
        <taxon>Saccharomycotina</taxon>
        <taxon>Dipodascomycetes</taxon>
        <taxon>Dipodascales</taxon>
        <taxon>Trichomonascaceae</taxon>
        <taxon>Wickerhamiella</taxon>
    </lineage>
</organism>
<dbReference type="RefSeq" id="XP_024662766.1">
    <property type="nucleotide sequence ID" value="XM_024806998.1"/>
</dbReference>